<keyword evidence="4 7" id="KW-1133">Transmembrane helix</keyword>
<dbReference type="PANTHER" id="PTHR22950">
    <property type="entry name" value="AMINO ACID TRANSPORTER"/>
    <property type="match status" value="1"/>
</dbReference>
<sequence>MSFIKAAGNARQLSVIESAYSQELDSTTMHDSSEDSTEQKDFAVPDISFAASSSVLGGTQDPSQISSLTLNLLSTDDLHHQRQASKDIEKGDAATLSSDESGPQVAEIANHDKQDPFAQESEGGVQYRTMAWWQASMVMIAETVSLGILSLPSALATLGLIPGLILLLSLGALSTYTGLVIGQFKLRHPHIHSMADAGMVLFGRIGGEIIGVGQLLFFVFIMGSHILTFSIMMNAITSHAACTIVFMLVGMALSFLLTIPRTLKNLSWWSITSFISIIAAVTITMASISISRPRIGKVDLWPNADVAFHQAFLAVANIIFAYAGHVAFFTFISELRKPEDFPKALCLLQGCDVAMYVITAVVIYHFAGDQVKSPALDSAGPLVRKVAYGVAIPTIVVAGVVNGHVAVKYLYVRLFRNSGQDGAKGGNIMYQTTFKARGIWVAINAVLWVVAWVIAEGVPVFNDLLGLTSALFASWFTFGLSGLFWFSLNRGRWWCWKHWRMALGSVVAALCFLIGLLICVIGLYASSMSIRANSQRKMAGGSFSCADNSGAKIVGDLGGGKVVEGRALALCSI</sequence>
<dbReference type="GO" id="GO:0016020">
    <property type="term" value="C:membrane"/>
    <property type="evidence" value="ECO:0007669"/>
    <property type="project" value="UniProtKB-SubCell"/>
</dbReference>
<dbReference type="OMA" id="KIAWGIS"/>
<evidence type="ECO:0000256" key="7">
    <source>
        <dbReference type="SAM" id="Phobius"/>
    </source>
</evidence>
<evidence type="ECO:0000256" key="4">
    <source>
        <dbReference type="ARBA" id="ARBA00022989"/>
    </source>
</evidence>
<dbReference type="GO" id="GO:0015179">
    <property type="term" value="F:L-amino acid transmembrane transporter activity"/>
    <property type="evidence" value="ECO:0007669"/>
    <property type="project" value="TreeGrafter"/>
</dbReference>
<dbReference type="Proteomes" id="UP000019373">
    <property type="component" value="Unassembled WGS sequence"/>
</dbReference>
<dbReference type="Pfam" id="PF01490">
    <property type="entry name" value="Aa_trans"/>
    <property type="match status" value="1"/>
</dbReference>
<dbReference type="AlphaFoldDB" id="U1HKA7"/>
<dbReference type="InterPro" id="IPR013057">
    <property type="entry name" value="AA_transpt_TM"/>
</dbReference>
<dbReference type="FunFam" id="1.20.1740.10:FF:000039">
    <property type="entry name" value="Neutral amino acid transporter (Eurofung)"/>
    <property type="match status" value="1"/>
</dbReference>
<feature type="transmembrane region" description="Helical" evidence="7">
    <location>
        <begin position="386"/>
        <end position="407"/>
    </location>
</feature>
<evidence type="ECO:0000256" key="2">
    <source>
        <dbReference type="ARBA" id="ARBA00008066"/>
    </source>
</evidence>
<feature type="transmembrane region" description="Helical" evidence="7">
    <location>
        <begin position="467"/>
        <end position="488"/>
    </location>
</feature>
<evidence type="ECO:0000313" key="10">
    <source>
        <dbReference type="Proteomes" id="UP000019373"/>
    </source>
</evidence>
<comment type="subcellular location">
    <subcellularLocation>
        <location evidence="1">Membrane</location>
        <topology evidence="1">Multi-pass membrane protein</topology>
    </subcellularLocation>
</comment>
<accession>U1HKA7</accession>
<feature type="transmembrane region" description="Helical" evidence="7">
    <location>
        <begin position="311"/>
        <end position="332"/>
    </location>
</feature>
<dbReference type="PANTHER" id="PTHR22950:SF479">
    <property type="entry name" value="AMINO ACID TRANSPORTER (EUROFUNG)-RELATED"/>
    <property type="match status" value="1"/>
</dbReference>
<dbReference type="eggNOG" id="KOG1303">
    <property type="taxonomic scope" value="Eukaryota"/>
</dbReference>
<protein>
    <recommendedName>
        <fullName evidence="8">Amino acid transporter transmembrane domain-containing protein</fullName>
    </recommendedName>
</protein>
<dbReference type="HOGENOM" id="CLU_027816_4_2_1"/>
<gene>
    <name evidence="9" type="ORF">EPUS_02516</name>
</gene>
<feature type="region of interest" description="Disordered" evidence="6">
    <location>
        <begin position="81"/>
        <end position="104"/>
    </location>
</feature>
<feature type="transmembrane region" description="Helical" evidence="7">
    <location>
        <begin position="438"/>
        <end position="455"/>
    </location>
</feature>
<feature type="transmembrane region" description="Helical" evidence="7">
    <location>
        <begin position="500"/>
        <end position="525"/>
    </location>
</feature>
<dbReference type="GeneID" id="19237569"/>
<dbReference type="RefSeq" id="XP_007803708.1">
    <property type="nucleotide sequence ID" value="XM_007805517.1"/>
</dbReference>
<feature type="compositionally biased region" description="Basic and acidic residues" evidence="6">
    <location>
        <begin position="81"/>
        <end position="92"/>
    </location>
</feature>
<evidence type="ECO:0000313" key="9">
    <source>
        <dbReference type="EMBL" id="ERF70650.1"/>
    </source>
</evidence>
<evidence type="ECO:0000256" key="6">
    <source>
        <dbReference type="SAM" id="MobiDB-lite"/>
    </source>
</evidence>
<keyword evidence="10" id="KW-1185">Reference proteome</keyword>
<dbReference type="OrthoDB" id="655540at2759"/>
<organism evidence="9 10">
    <name type="scientific">Endocarpon pusillum (strain Z07020 / HMAS-L-300199)</name>
    <name type="common">Lichen-forming fungus</name>
    <dbReference type="NCBI Taxonomy" id="1263415"/>
    <lineage>
        <taxon>Eukaryota</taxon>
        <taxon>Fungi</taxon>
        <taxon>Dikarya</taxon>
        <taxon>Ascomycota</taxon>
        <taxon>Pezizomycotina</taxon>
        <taxon>Eurotiomycetes</taxon>
        <taxon>Chaetothyriomycetidae</taxon>
        <taxon>Verrucariales</taxon>
        <taxon>Verrucariaceae</taxon>
        <taxon>Endocarpon</taxon>
    </lineage>
</organism>
<dbReference type="EMBL" id="KE721301">
    <property type="protein sequence ID" value="ERF70650.1"/>
    <property type="molecule type" value="Genomic_DNA"/>
</dbReference>
<evidence type="ECO:0000256" key="1">
    <source>
        <dbReference type="ARBA" id="ARBA00004141"/>
    </source>
</evidence>
<evidence type="ECO:0000259" key="8">
    <source>
        <dbReference type="Pfam" id="PF01490"/>
    </source>
</evidence>
<name>U1HKA7_ENDPU</name>
<feature type="transmembrane region" description="Helical" evidence="7">
    <location>
        <begin position="238"/>
        <end position="259"/>
    </location>
</feature>
<feature type="transmembrane region" description="Helical" evidence="7">
    <location>
        <begin position="344"/>
        <end position="366"/>
    </location>
</feature>
<keyword evidence="5 7" id="KW-0472">Membrane</keyword>
<evidence type="ECO:0000256" key="5">
    <source>
        <dbReference type="ARBA" id="ARBA00023136"/>
    </source>
</evidence>
<reference evidence="10" key="1">
    <citation type="journal article" date="2014" name="BMC Genomics">
        <title>Genome characteristics reveal the impact of lichenization on lichen-forming fungus Endocarpon pusillum Hedwig (Verrucariales, Ascomycota).</title>
        <authorList>
            <person name="Wang Y.-Y."/>
            <person name="Liu B."/>
            <person name="Zhang X.-Y."/>
            <person name="Zhou Q.-M."/>
            <person name="Zhang T."/>
            <person name="Li H."/>
            <person name="Yu Y.-F."/>
            <person name="Zhang X.-L."/>
            <person name="Hao X.-Y."/>
            <person name="Wang M."/>
            <person name="Wang L."/>
            <person name="Wei J.-C."/>
        </authorList>
    </citation>
    <scope>NUCLEOTIDE SEQUENCE [LARGE SCALE GENOMIC DNA]</scope>
    <source>
        <strain evidence="10">Z07020 / HMAS-L-300199</strain>
    </source>
</reference>
<keyword evidence="3 7" id="KW-0812">Transmembrane</keyword>
<dbReference type="Gene3D" id="1.20.1740.10">
    <property type="entry name" value="Amino acid/polyamine transporter I"/>
    <property type="match status" value="1"/>
</dbReference>
<feature type="transmembrane region" description="Helical" evidence="7">
    <location>
        <begin position="205"/>
        <end position="232"/>
    </location>
</feature>
<feature type="domain" description="Amino acid transporter transmembrane" evidence="8">
    <location>
        <begin position="129"/>
        <end position="526"/>
    </location>
</feature>
<comment type="similarity">
    <text evidence="2">Belongs to the amino acid/polyamine transporter 2 family.</text>
</comment>
<proteinExistence type="inferred from homology"/>
<feature type="transmembrane region" description="Helical" evidence="7">
    <location>
        <begin position="266"/>
        <end position="291"/>
    </location>
</feature>
<feature type="transmembrane region" description="Helical" evidence="7">
    <location>
        <begin position="164"/>
        <end position="184"/>
    </location>
</feature>
<evidence type="ECO:0000256" key="3">
    <source>
        <dbReference type="ARBA" id="ARBA00022692"/>
    </source>
</evidence>